<organism evidence="1 2">
    <name type="scientific">Bergeyella porcorum</name>
    <dbReference type="NCBI Taxonomy" id="1735111"/>
    <lineage>
        <taxon>Bacteria</taxon>
        <taxon>Pseudomonadati</taxon>
        <taxon>Bacteroidota</taxon>
        <taxon>Flavobacteriia</taxon>
        <taxon>Flavobacteriales</taxon>
        <taxon>Weeksellaceae</taxon>
        <taxon>Bergeyella</taxon>
    </lineage>
</organism>
<dbReference type="InterPro" id="IPR019619">
    <property type="entry name" value="DUF2490"/>
</dbReference>
<evidence type="ECO:0000313" key="1">
    <source>
        <dbReference type="EMBL" id="WOC51571.1"/>
    </source>
</evidence>
<sequence>MNVISQTKVNHHEGQVWIGYMTTAKLSERFGLWNDVHWASENFFISRHGLTYSLLPNMSVAGGFAWGFLGVSDGSLERLELRPWGQVVWSQSPRDDWQIQQRIRYDARFKQQYVQGNLIDGAFDFNHRVRYMLSVKKSLNGQPLRETPWFAALNNEVLLNFGETIKNNNLDQTRTSLFIGKNFKKSTVQVGYMYRYVPQSAPATYKHYHALTLWIFQNFDFRKNKNTEVAH</sequence>
<dbReference type="Pfam" id="PF10677">
    <property type="entry name" value="DUF2490"/>
    <property type="match status" value="1"/>
</dbReference>
<protein>
    <recommendedName>
        <fullName evidence="3">DUF2490 domain-containing protein</fullName>
    </recommendedName>
</protein>
<dbReference type="EMBL" id="CP136426">
    <property type="protein sequence ID" value="WOC51571.1"/>
    <property type="molecule type" value="Genomic_DNA"/>
</dbReference>
<accession>A0AAU0F0K5</accession>
<evidence type="ECO:0000313" key="2">
    <source>
        <dbReference type="Proteomes" id="UP001432059"/>
    </source>
</evidence>
<proteinExistence type="predicted"/>
<dbReference type="KEGG" id="bpor:BPO_0924"/>
<dbReference type="Proteomes" id="UP001432059">
    <property type="component" value="Chromosome"/>
</dbReference>
<keyword evidence="2" id="KW-1185">Reference proteome</keyword>
<reference evidence="1" key="1">
    <citation type="submission" date="2023-10" db="EMBL/GenBank/DDBJ databases">
        <title>Characterization and whole genome sequencing of a novel strain of Bergeyella porcorum QD2021 isolated from pig.</title>
        <authorList>
            <person name="Liu G."/>
            <person name="Chen C."/>
            <person name="Han X."/>
        </authorList>
    </citation>
    <scope>NUCLEOTIDE SEQUENCE</scope>
    <source>
        <strain evidence="1">QD2021</strain>
    </source>
</reference>
<gene>
    <name evidence="1" type="ORF">BPO_0924</name>
</gene>
<evidence type="ECO:0008006" key="3">
    <source>
        <dbReference type="Google" id="ProtNLM"/>
    </source>
</evidence>
<dbReference type="AlphaFoldDB" id="A0AAU0F0K5"/>
<name>A0AAU0F0K5_9FLAO</name>